<evidence type="ECO:0000313" key="13">
    <source>
        <dbReference type="EMBL" id="HGT49108.1"/>
    </source>
</evidence>
<feature type="domain" description="tRNA uridine 5-carboxymethylaminomethyl modification enzyme C-terminal subdomain" evidence="12">
    <location>
        <begin position="550"/>
        <end position="621"/>
    </location>
</feature>
<dbReference type="InterPro" id="IPR026904">
    <property type="entry name" value="MnmG_C"/>
</dbReference>
<dbReference type="InterPro" id="IPR020595">
    <property type="entry name" value="MnmG-rel_CS"/>
</dbReference>
<dbReference type="InterPro" id="IPR040131">
    <property type="entry name" value="MnmG_N"/>
</dbReference>
<evidence type="ECO:0000256" key="3">
    <source>
        <dbReference type="ARBA" id="ARBA00007653"/>
    </source>
</evidence>
<evidence type="ECO:0000256" key="9">
    <source>
        <dbReference type="ARBA" id="ARBA00025948"/>
    </source>
</evidence>
<accession>A0A832G852</accession>
<reference evidence="13" key="1">
    <citation type="journal article" date="2020" name="mSystems">
        <title>Genome- and Community-Level Interaction Insights into Carbon Utilization and Element Cycling Functions of Hydrothermarchaeota in Hydrothermal Sediment.</title>
        <authorList>
            <person name="Zhou Z."/>
            <person name="Liu Y."/>
            <person name="Xu W."/>
            <person name="Pan J."/>
            <person name="Luo Z.H."/>
            <person name="Li M."/>
        </authorList>
    </citation>
    <scope>NUCLEOTIDE SEQUENCE [LARGE SCALE GENOMIC DNA]</scope>
    <source>
        <strain evidence="13">SpSt-500</strain>
    </source>
</reference>
<dbReference type="GO" id="GO:0005829">
    <property type="term" value="C:cytosol"/>
    <property type="evidence" value="ECO:0007669"/>
    <property type="project" value="TreeGrafter"/>
</dbReference>
<dbReference type="NCBIfam" id="TIGR00136">
    <property type="entry name" value="mnmG_gidA"/>
    <property type="match status" value="1"/>
</dbReference>
<keyword evidence="11" id="KW-0963">Cytoplasm</keyword>
<dbReference type="InterPro" id="IPR004416">
    <property type="entry name" value="MnmG"/>
</dbReference>
<evidence type="ECO:0000256" key="1">
    <source>
        <dbReference type="ARBA" id="ARBA00001974"/>
    </source>
</evidence>
<evidence type="ECO:0000256" key="6">
    <source>
        <dbReference type="ARBA" id="ARBA00022694"/>
    </source>
</evidence>
<dbReference type="GO" id="GO:0030488">
    <property type="term" value="P:tRNA methylation"/>
    <property type="evidence" value="ECO:0007669"/>
    <property type="project" value="TreeGrafter"/>
</dbReference>
<dbReference type="Pfam" id="PF21680">
    <property type="entry name" value="GIDA_C_1st"/>
    <property type="match status" value="1"/>
</dbReference>
<organism evidence="13">
    <name type="scientific">Ignavibacterium album</name>
    <dbReference type="NCBI Taxonomy" id="591197"/>
    <lineage>
        <taxon>Bacteria</taxon>
        <taxon>Pseudomonadati</taxon>
        <taxon>Ignavibacteriota</taxon>
        <taxon>Ignavibacteria</taxon>
        <taxon>Ignavibacteriales</taxon>
        <taxon>Ignavibacteriaceae</taxon>
        <taxon>Ignavibacterium</taxon>
    </lineage>
</organism>
<sequence length="625" mass="69799">MVKKYDIIVVGGGHAGIEAASAGARMGCKVGLFTMDKNALGRMSCNPAIGGTAKGHLVREIDALGGEMGKIADRSGIQFRMLNKSKGPAVWSPRSQNDRKLYSFEAAKIIHNIPNLELIEESVVEVFVENKKIAGIKTSLGNEYGCDALILSSGTFLNGLMHTGLKSIKGGRYGEQPATGITESLTAIGFEAGRLKTGTPPRLKKESINWDILEEQPGDENPQPFSHFTDIGNFPLLPQLSCYITYTDQDVHKTLEKGFHQSPMFTGLIKGVGPRYCPSIEDKIVRFADKERHQLFLEPEGLDSDLIYLNGFSTSLPEEIQLEALHKIRGLESVEMVRPGYAVEYDFFPPHQVDLTLETKLVEGLYFAGQINGTSGYEEAAAQGIVAGINAALKIQKRPEFVLKRSEAYIGVLIDDLVSKSTDEPYRMFTSRAEHRLLLRSDNADRRLFKYGYEFGLIPKEVFNELKDRETLIQSGIEFCSNTKISFKNLNEFLTEKGSSLVDSSETISKICKRPEIKLRDILNSNGFNSELVQSILKKDKVLEQIEIELKYEGYIKRQFETIEKLERYEEVKIPLTLNYLNIRQLSTEGREKLAKFKPRSIGQASRISGVTPSDISVLLIYLKS</sequence>
<feature type="binding site" evidence="11">
    <location>
        <begin position="11"/>
        <end position="16"/>
    </location>
    <ligand>
        <name>FAD</name>
        <dbReference type="ChEBI" id="CHEBI:57692"/>
    </ligand>
</feature>
<dbReference type="Gene3D" id="3.50.50.60">
    <property type="entry name" value="FAD/NAD(P)-binding domain"/>
    <property type="match status" value="2"/>
</dbReference>
<dbReference type="AlphaFoldDB" id="A0A832G852"/>
<comment type="function">
    <text evidence="2 11">NAD-binding protein involved in the addition of a carboxymethylaminomethyl (cmnm) group at the wobble position (U34) of certain tRNAs, forming tRNA-cmnm(5)s(2)U34.</text>
</comment>
<dbReference type="EMBL" id="DSVI01000025">
    <property type="protein sequence ID" value="HGT49108.1"/>
    <property type="molecule type" value="Genomic_DNA"/>
</dbReference>
<evidence type="ECO:0000256" key="7">
    <source>
        <dbReference type="ARBA" id="ARBA00022827"/>
    </source>
</evidence>
<name>A0A832G852_9BACT</name>
<keyword evidence="7 11" id="KW-0274">FAD</keyword>
<dbReference type="PROSITE" id="PS01280">
    <property type="entry name" value="GIDA_1"/>
    <property type="match status" value="1"/>
</dbReference>
<feature type="binding site" evidence="11">
    <location>
        <begin position="273"/>
        <end position="287"/>
    </location>
    <ligand>
        <name>NAD(+)</name>
        <dbReference type="ChEBI" id="CHEBI:57540"/>
    </ligand>
</feature>
<comment type="similarity">
    <text evidence="3 11">Belongs to the MnmG family.</text>
</comment>
<dbReference type="FunFam" id="3.50.50.60:FF:000002">
    <property type="entry name" value="tRNA uridine 5-carboxymethylaminomethyl modification enzyme MnmG"/>
    <property type="match status" value="1"/>
</dbReference>
<evidence type="ECO:0000256" key="11">
    <source>
        <dbReference type="HAMAP-Rule" id="MF_00129"/>
    </source>
</evidence>
<proteinExistence type="inferred from homology"/>
<keyword evidence="6 11" id="KW-0819">tRNA processing</keyword>
<dbReference type="GO" id="GO:0002098">
    <property type="term" value="P:tRNA wobble uridine modification"/>
    <property type="evidence" value="ECO:0007669"/>
    <property type="project" value="InterPro"/>
</dbReference>
<evidence type="ECO:0000256" key="10">
    <source>
        <dbReference type="ARBA" id="ARBA00031800"/>
    </source>
</evidence>
<protein>
    <recommendedName>
        <fullName evidence="4 11">tRNA uridine 5-carboxymethylaminomethyl modification enzyme MnmG</fullName>
    </recommendedName>
    <alternativeName>
        <fullName evidence="10 11">Glucose-inhibited division protein A</fullName>
    </alternativeName>
</protein>
<dbReference type="Gene3D" id="1.10.10.1800">
    <property type="entry name" value="tRNA uridine 5-carboxymethylaminomethyl modification enzyme MnmG/GidA"/>
    <property type="match status" value="1"/>
</dbReference>
<dbReference type="SMART" id="SM01228">
    <property type="entry name" value="GIDA_assoc_3"/>
    <property type="match status" value="1"/>
</dbReference>
<gene>
    <name evidence="11 13" type="primary">mnmG</name>
    <name evidence="11" type="synonym">gidA</name>
    <name evidence="13" type="ORF">ENS56_13810</name>
</gene>
<dbReference type="HAMAP" id="MF_00129">
    <property type="entry name" value="MnmG_GidA"/>
    <property type="match status" value="1"/>
</dbReference>
<dbReference type="FunFam" id="1.10.150.570:FF:000001">
    <property type="entry name" value="tRNA uridine 5-carboxymethylaminomethyl modification enzyme MnmG"/>
    <property type="match status" value="1"/>
</dbReference>
<dbReference type="Pfam" id="PF01134">
    <property type="entry name" value="GIDA"/>
    <property type="match status" value="1"/>
</dbReference>
<dbReference type="InterPro" id="IPR044920">
    <property type="entry name" value="MnmG_C_subdom_sf"/>
</dbReference>
<comment type="subunit">
    <text evidence="9 11">Homodimer. Heterotetramer of two MnmE and two MnmG subunits.</text>
</comment>
<evidence type="ECO:0000256" key="8">
    <source>
        <dbReference type="ARBA" id="ARBA00023027"/>
    </source>
</evidence>
<dbReference type="InterPro" id="IPR036188">
    <property type="entry name" value="FAD/NAD-bd_sf"/>
</dbReference>
<keyword evidence="5 11" id="KW-0285">Flavoprotein</keyword>
<comment type="subcellular location">
    <subcellularLocation>
        <location evidence="11">Cytoplasm</location>
    </subcellularLocation>
</comment>
<dbReference type="InterPro" id="IPR049312">
    <property type="entry name" value="GIDA_C_N"/>
</dbReference>
<keyword evidence="8 11" id="KW-0520">NAD</keyword>
<evidence type="ECO:0000259" key="12">
    <source>
        <dbReference type="SMART" id="SM01228"/>
    </source>
</evidence>
<comment type="caution">
    <text evidence="13">The sequence shown here is derived from an EMBL/GenBank/DDBJ whole genome shotgun (WGS) entry which is preliminary data.</text>
</comment>
<dbReference type="InterPro" id="IPR047001">
    <property type="entry name" value="MnmG_C_subdom"/>
</dbReference>
<dbReference type="PROSITE" id="PS01281">
    <property type="entry name" value="GIDA_2"/>
    <property type="match status" value="1"/>
</dbReference>
<dbReference type="Pfam" id="PF13932">
    <property type="entry name" value="SAM_GIDA_C"/>
    <property type="match status" value="1"/>
</dbReference>
<dbReference type="Gene3D" id="1.10.150.570">
    <property type="entry name" value="GidA associated domain, C-terminal subdomain"/>
    <property type="match status" value="1"/>
</dbReference>
<dbReference type="SUPFAM" id="SSF51905">
    <property type="entry name" value="FAD/NAD(P)-binding domain"/>
    <property type="match status" value="1"/>
</dbReference>
<evidence type="ECO:0000256" key="2">
    <source>
        <dbReference type="ARBA" id="ARBA00003717"/>
    </source>
</evidence>
<comment type="cofactor">
    <cofactor evidence="1 11">
        <name>FAD</name>
        <dbReference type="ChEBI" id="CHEBI:57692"/>
    </cofactor>
</comment>
<evidence type="ECO:0000256" key="4">
    <source>
        <dbReference type="ARBA" id="ARBA00020461"/>
    </source>
</evidence>
<comment type="caution">
    <text evidence="11">Lacks conserved residue(s) required for the propagation of feature annotation.</text>
</comment>
<evidence type="ECO:0000256" key="5">
    <source>
        <dbReference type="ARBA" id="ARBA00022630"/>
    </source>
</evidence>
<dbReference type="GO" id="GO:0050660">
    <property type="term" value="F:flavin adenine dinucleotide binding"/>
    <property type="evidence" value="ECO:0007669"/>
    <property type="project" value="UniProtKB-UniRule"/>
</dbReference>
<dbReference type="PANTHER" id="PTHR11806">
    <property type="entry name" value="GLUCOSE INHIBITED DIVISION PROTEIN A"/>
    <property type="match status" value="1"/>
</dbReference>
<dbReference type="InterPro" id="IPR002218">
    <property type="entry name" value="MnmG-rel"/>
</dbReference>
<dbReference type="PANTHER" id="PTHR11806:SF0">
    <property type="entry name" value="PROTEIN MTO1 HOMOLOG, MITOCHONDRIAL"/>
    <property type="match status" value="1"/>
</dbReference>